<dbReference type="GeneID" id="17295604"/>
<evidence type="ECO:0000313" key="2">
    <source>
        <dbReference type="EMBL" id="EKX38847.1"/>
    </source>
</evidence>
<reference evidence="4" key="2">
    <citation type="submission" date="2012-11" db="EMBL/GenBank/DDBJ databases">
        <authorList>
            <person name="Kuo A."/>
            <person name="Curtis B.A."/>
            <person name="Tanifuji G."/>
            <person name="Burki F."/>
            <person name="Gruber A."/>
            <person name="Irimia M."/>
            <person name="Maruyama S."/>
            <person name="Arias M.C."/>
            <person name="Ball S.G."/>
            <person name="Gile G.H."/>
            <person name="Hirakawa Y."/>
            <person name="Hopkins J.F."/>
            <person name="Rensing S.A."/>
            <person name="Schmutz J."/>
            <person name="Symeonidi A."/>
            <person name="Elias M."/>
            <person name="Eveleigh R.J."/>
            <person name="Herman E.K."/>
            <person name="Klute M.J."/>
            <person name="Nakayama T."/>
            <person name="Obornik M."/>
            <person name="Reyes-Prieto A."/>
            <person name="Armbrust E.V."/>
            <person name="Aves S.J."/>
            <person name="Beiko R.G."/>
            <person name="Coutinho P."/>
            <person name="Dacks J.B."/>
            <person name="Durnford D.G."/>
            <person name="Fast N.M."/>
            <person name="Green B.R."/>
            <person name="Grisdale C."/>
            <person name="Hempe F."/>
            <person name="Henrissat B."/>
            <person name="Hoppner M.P."/>
            <person name="Ishida K.-I."/>
            <person name="Kim E."/>
            <person name="Koreny L."/>
            <person name="Kroth P.G."/>
            <person name="Liu Y."/>
            <person name="Malik S.-B."/>
            <person name="Maier U.G."/>
            <person name="McRose D."/>
            <person name="Mock T."/>
            <person name="Neilson J.A."/>
            <person name="Onodera N.T."/>
            <person name="Poole A.M."/>
            <person name="Pritham E.J."/>
            <person name="Richards T.A."/>
            <person name="Rocap G."/>
            <person name="Roy S.W."/>
            <person name="Sarai C."/>
            <person name="Schaack S."/>
            <person name="Shirato S."/>
            <person name="Slamovits C.H."/>
            <person name="Spencer D.F."/>
            <person name="Suzuki S."/>
            <person name="Worden A.Z."/>
            <person name="Zauner S."/>
            <person name="Barry K."/>
            <person name="Bell C."/>
            <person name="Bharti A.K."/>
            <person name="Crow J.A."/>
            <person name="Grimwood J."/>
            <person name="Kramer R."/>
            <person name="Lindquist E."/>
            <person name="Lucas S."/>
            <person name="Salamov A."/>
            <person name="McFadden G.I."/>
            <person name="Lane C.E."/>
            <person name="Keeling P.J."/>
            <person name="Gray M.W."/>
            <person name="Grigoriev I.V."/>
            <person name="Archibald J.M."/>
        </authorList>
    </citation>
    <scope>NUCLEOTIDE SEQUENCE</scope>
    <source>
        <strain evidence="4">CCMP2712</strain>
    </source>
</reference>
<protein>
    <recommendedName>
        <fullName evidence="5">NAD(P)-binding domain-containing protein</fullName>
    </recommendedName>
</protein>
<reference evidence="3" key="3">
    <citation type="submission" date="2015-06" db="UniProtKB">
        <authorList>
            <consortium name="EnsemblProtists"/>
        </authorList>
    </citation>
    <scope>IDENTIFICATION</scope>
</reference>
<dbReference type="EnsemblProtists" id="EKX38847">
    <property type="protein sequence ID" value="EKX38847"/>
    <property type="gene ID" value="GUITHDRAFT_114954"/>
</dbReference>
<sequence length="254" mass="27608">MVRAYKEQNPHAEICAVTRTDKRHEKLRRIGAGDVETSLPARKFDHVVILVTPNVEDYEEIVRSSVSCWRKEEEGTRGGGGNLVLASSVGVFAQSDQEVVTVNEESAVNRTGSPFSSKLLRAEEIALGAGGVVMRLAGMYNLAPDRNSFFLKSGEVERRGDSLMGLVGYDDVVGAIMLALGKEKETVSGEIFIVCDGQEQTIQEVYADAESTGIVSDDGSDDDDDGADDDDDHDHDNDDDDDDDDDDGDDGDLW</sequence>
<dbReference type="OrthoDB" id="674948at2759"/>
<dbReference type="HOGENOM" id="CLU_1096011_0_0_1"/>
<evidence type="ECO:0008006" key="5">
    <source>
        <dbReference type="Google" id="ProtNLM"/>
    </source>
</evidence>
<dbReference type="SUPFAM" id="SSF51735">
    <property type="entry name" value="NAD(P)-binding Rossmann-fold domains"/>
    <property type="match status" value="1"/>
</dbReference>
<reference evidence="2 4" key="1">
    <citation type="journal article" date="2012" name="Nature">
        <title>Algal genomes reveal evolutionary mosaicism and the fate of nucleomorphs.</title>
        <authorList>
            <consortium name="DOE Joint Genome Institute"/>
            <person name="Curtis B.A."/>
            <person name="Tanifuji G."/>
            <person name="Burki F."/>
            <person name="Gruber A."/>
            <person name="Irimia M."/>
            <person name="Maruyama S."/>
            <person name="Arias M.C."/>
            <person name="Ball S.G."/>
            <person name="Gile G.H."/>
            <person name="Hirakawa Y."/>
            <person name="Hopkins J.F."/>
            <person name="Kuo A."/>
            <person name="Rensing S.A."/>
            <person name="Schmutz J."/>
            <person name="Symeonidi A."/>
            <person name="Elias M."/>
            <person name="Eveleigh R.J."/>
            <person name="Herman E.K."/>
            <person name="Klute M.J."/>
            <person name="Nakayama T."/>
            <person name="Obornik M."/>
            <person name="Reyes-Prieto A."/>
            <person name="Armbrust E.V."/>
            <person name="Aves S.J."/>
            <person name="Beiko R.G."/>
            <person name="Coutinho P."/>
            <person name="Dacks J.B."/>
            <person name="Durnford D.G."/>
            <person name="Fast N.M."/>
            <person name="Green B.R."/>
            <person name="Grisdale C.J."/>
            <person name="Hempel F."/>
            <person name="Henrissat B."/>
            <person name="Hoppner M.P."/>
            <person name="Ishida K."/>
            <person name="Kim E."/>
            <person name="Koreny L."/>
            <person name="Kroth P.G."/>
            <person name="Liu Y."/>
            <person name="Malik S.B."/>
            <person name="Maier U.G."/>
            <person name="McRose D."/>
            <person name="Mock T."/>
            <person name="Neilson J.A."/>
            <person name="Onodera N.T."/>
            <person name="Poole A.M."/>
            <person name="Pritham E.J."/>
            <person name="Richards T.A."/>
            <person name="Rocap G."/>
            <person name="Roy S.W."/>
            <person name="Sarai C."/>
            <person name="Schaack S."/>
            <person name="Shirato S."/>
            <person name="Slamovits C.H."/>
            <person name="Spencer D.F."/>
            <person name="Suzuki S."/>
            <person name="Worden A.Z."/>
            <person name="Zauner S."/>
            <person name="Barry K."/>
            <person name="Bell C."/>
            <person name="Bharti A.K."/>
            <person name="Crow J.A."/>
            <person name="Grimwood J."/>
            <person name="Kramer R."/>
            <person name="Lindquist E."/>
            <person name="Lucas S."/>
            <person name="Salamov A."/>
            <person name="McFadden G.I."/>
            <person name="Lane C.E."/>
            <person name="Keeling P.J."/>
            <person name="Gray M.W."/>
            <person name="Grigoriev I.V."/>
            <person name="Archibald J.M."/>
        </authorList>
    </citation>
    <scope>NUCLEOTIDE SEQUENCE</scope>
    <source>
        <strain evidence="2 4">CCMP2712</strain>
    </source>
</reference>
<dbReference type="RefSeq" id="XP_005825827.1">
    <property type="nucleotide sequence ID" value="XM_005825770.1"/>
</dbReference>
<organism evidence="2">
    <name type="scientific">Guillardia theta (strain CCMP2712)</name>
    <name type="common">Cryptophyte</name>
    <dbReference type="NCBI Taxonomy" id="905079"/>
    <lineage>
        <taxon>Eukaryota</taxon>
        <taxon>Cryptophyceae</taxon>
        <taxon>Pyrenomonadales</taxon>
        <taxon>Geminigeraceae</taxon>
        <taxon>Guillardia</taxon>
    </lineage>
</organism>
<evidence type="ECO:0000313" key="4">
    <source>
        <dbReference type="Proteomes" id="UP000011087"/>
    </source>
</evidence>
<dbReference type="InterPro" id="IPR036291">
    <property type="entry name" value="NAD(P)-bd_dom_sf"/>
</dbReference>
<feature type="region of interest" description="Disordered" evidence="1">
    <location>
        <begin position="209"/>
        <end position="254"/>
    </location>
</feature>
<gene>
    <name evidence="2" type="ORF">GUITHDRAFT_114954</name>
</gene>
<dbReference type="PaxDb" id="55529-EKX38847"/>
<evidence type="ECO:0000313" key="3">
    <source>
        <dbReference type="EnsemblProtists" id="EKX38847"/>
    </source>
</evidence>
<dbReference type="Gene3D" id="3.40.50.720">
    <property type="entry name" value="NAD(P)-binding Rossmann-like Domain"/>
    <property type="match status" value="1"/>
</dbReference>
<proteinExistence type="predicted"/>
<keyword evidence="4" id="KW-1185">Reference proteome</keyword>
<dbReference type="EMBL" id="JH993044">
    <property type="protein sequence ID" value="EKX38847.1"/>
    <property type="molecule type" value="Genomic_DNA"/>
</dbReference>
<feature type="compositionally biased region" description="Acidic residues" evidence="1">
    <location>
        <begin position="218"/>
        <end position="254"/>
    </location>
</feature>
<name>L1IRZ9_GUITC</name>
<dbReference type="Proteomes" id="UP000011087">
    <property type="component" value="Unassembled WGS sequence"/>
</dbReference>
<evidence type="ECO:0000256" key="1">
    <source>
        <dbReference type="SAM" id="MobiDB-lite"/>
    </source>
</evidence>
<dbReference type="KEGG" id="gtt:GUITHDRAFT_114954"/>
<dbReference type="AlphaFoldDB" id="L1IRZ9"/>
<accession>L1IRZ9</accession>